<accession>A0A069RI59</accession>
<keyword evidence="3" id="KW-1185">Reference proteome</keyword>
<dbReference type="InterPro" id="IPR005180">
    <property type="entry name" value="DUF302"/>
</dbReference>
<dbReference type="PANTHER" id="PTHR38342:SF1">
    <property type="entry name" value="SLR5037 PROTEIN"/>
    <property type="match status" value="1"/>
</dbReference>
<dbReference type="Pfam" id="PF03625">
    <property type="entry name" value="DUF302"/>
    <property type="match status" value="1"/>
</dbReference>
<dbReference type="Proteomes" id="UP000027946">
    <property type="component" value="Unassembled WGS sequence"/>
</dbReference>
<name>A0A069RI59_PEPLI</name>
<dbReference type="PANTHER" id="PTHR38342">
    <property type="entry name" value="SLR5037 PROTEIN"/>
    <property type="match status" value="1"/>
</dbReference>
<dbReference type="eggNOG" id="COG3439">
    <property type="taxonomic scope" value="Bacteria"/>
</dbReference>
<proteinExistence type="predicted"/>
<dbReference type="EMBL" id="JJMM01000002">
    <property type="protein sequence ID" value="KDR96676.1"/>
    <property type="molecule type" value="Genomic_DNA"/>
</dbReference>
<dbReference type="CDD" id="cd14797">
    <property type="entry name" value="DUF302"/>
    <property type="match status" value="1"/>
</dbReference>
<dbReference type="AlphaFoldDB" id="A0A069RI59"/>
<dbReference type="SUPFAM" id="SSF103247">
    <property type="entry name" value="TT1751-like"/>
    <property type="match status" value="1"/>
</dbReference>
<dbReference type="InterPro" id="IPR016796">
    <property type="entry name" value="UCP021774"/>
</dbReference>
<dbReference type="Gene3D" id="3.30.310.70">
    <property type="entry name" value="TT1751-like domain"/>
    <property type="match status" value="1"/>
</dbReference>
<gene>
    <name evidence="2" type="ORF">CLIT_2c02820</name>
</gene>
<dbReference type="PIRSF" id="PIRSF021774">
    <property type="entry name" value="UCP021774"/>
    <property type="match status" value="1"/>
</dbReference>
<dbReference type="InterPro" id="IPR035923">
    <property type="entry name" value="TT1751-like_sf"/>
</dbReference>
<protein>
    <recommendedName>
        <fullName evidence="1">DUF302 domain-containing protein</fullName>
    </recommendedName>
</protein>
<comment type="caution">
    <text evidence="2">The sequence shown here is derived from an EMBL/GenBank/DDBJ whole genome shotgun (WGS) entry which is preliminary data.</text>
</comment>
<dbReference type="STRING" id="1121324.CLIT_2c02820"/>
<feature type="domain" description="DUF302" evidence="1">
    <location>
        <begin position="36"/>
        <end position="97"/>
    </location>
</feature>
<evidence type="ECO:0000259" key="1">
    <source>
        <dbReference type="Pfam" id="PF03625"/>
    </source>
</evidence>
<organism evidence="2 3">
    <name type="scientific">Peptoclostridium litorale DSM 5388</name>
    <dbReference type="NCBI Taxonomy" id="1121324"/>
    <lineage>
        <taxon>Bacteria</taxon>
        <taxon>Bacillati</taxon>
        <taxon>Bacillota</taxon>
        <taxon>Clostridia</taxon>
        <taxon>Peptostreptococcales</taxon>
        <taxon>Peptoclostridiaceae</taxon>
        <taxon>Peptoclostridium</taxon>
    </lineage>
</organism>
<dbReference type="RefSeq" id="WP_038261248.1">
    <property type="nucleotide sequence ID" value="NZ_FSRH01000001.1"/>
</dbReference>
<reference evidence="2 3" key="1">
    <citation type="submission" date="2014-03" db="EMBL/GenBank/DDBJ databases">
        <title>Genome sequence of Clostridium litorale W6, DSM 5388.</title>
        <authorList>
            <person name="Poehlein A."/>
            <person name="Jagirdar A."/>
            <person name="Khonsari B."/>
            <person name="Chibani C.M."/>
            <person name="Gutierrez Gutierrez D.A."/>
            <person name="Davydova E."/>
            <person name="Alghaithi H.S."/>
            <person name="Nair K.P."/>
            <person name="Dhamotharan K."/>
            <person name="Chandran L."/>
            <person name="G W."/>
            <person name="Daniel R."/>
        </authorList>
    </citation>
    <scope>NUCLEOTIDE SEQUENCE [LARGE SCALE GENOMIC DNA]</scope>
    <source>
        <strain evidence="2 3">W6</strain>
    </source>
</reference>
<sequence length="129" mass="14851">MEMNYEVRTNKSFEEAIKSVKEHLEKYKFGVLWEVNFKEKLAEKGFEFGGDVKILEVCNPAIASKILEKNIEVSYLLPCKVVVYEKDDGMYIGMVRPEKLMELLGDESLYDMAKDVESDLKKAIQDASK</sequence>
<evidence type="ECO:0000313" key="2">
    <source>
        <dbReference type="EMBL" id="KDR96676.1"/>
    </source>
</evidence>
<evidence type="ECO:0000313" key="3">
    <source>
        <dbReference type="Proteomes" id="UP000027946"/>
    </source>
</evidence>
<dbReference type="OrthoDB" id="9791067at2"/>